<protein>
    <submittedName>
        <fullName evidence="2">Hpt domain-containing protein</fullName>
    </submittedName>
</protein>
<evidence type="ECO:0000259" key="1">
    <source>
        <dbReference type="Pfam" id="PF01627"/>
    </source>
</evidence>
<dbReference type="Gene3D" id="1.20.120.160">
    <property type="entry name" value="HPT domain"/>
    <property type="match status" value="1"/>
</dbReference>
<dbReference type="AlphaFoldDB" id="A0A9D1P0M5"/>
<reference evidence="2" key="1">
    <citation type="submission" date="2020-10" db="EMBL/GenBank/DDBJ databases">
        <authorList>
            <person name="Gilroy R."/>
        </authorList>
    </citation>
    <scope>NUCLEOTIDE SEQUENCE</scope>
    <source>
        <strain evidence="2">ChiBcec6-7307</strain>
    </source>
</reference>
<dbReference type="InterPro" id="IPR008207">
    <property type="entry name" value="Sig_transdc_His_kin_Hpt_dom"/>
</dbReference>
<sequence>MEERTIQRLEEAGIHVPEVLERFMGSEALLVKFLKKFLEDENYEKLAQAMKGQDYGEALRASHTLKGVCGNLSMGNLYELTAKQVGLFRAEKYQEAEEMMPAISREYEKICEALRRELA</sequence>
<dbReference type="GO" id="GO:0000160">
    <property type="term" value="P:phosphorelay signal transduction system"/>
    <property type="evidence" value="ECO:0007669"/>
    <property type="project" value="InterPro"/>
</dbReference>
<dbReference type="InterPro" id="IPR036641">
    <property type="entry name" value="HPT_dom_sf"/>
</dbReference>
<name>A0A9D1P0M5_9FIRM</name>
<dbReference type="Proteomes" id="UP000886889">
    <property type="component" value="Unassembled WGS sequence"/>
</dbReference>
<reference evidence="2" key="2">
    <citation type="journal article" date="2021" name="PeerJ">
        <title>Extensive microbial diversity within the chicken gut microbiome revealed by metagenomics and culture.</title>
        <authorList>
            <person name="Gilroy R."/>
            <person name="Ravi A."/>
            <person name="Getino M."/>
            <person name="Pursley I."/>
            <person name="Horton D.L."/>
            <person name="Alikhan N.F."/>
            <person name="Baker D."/>
            <person name="Gharbi K."/>
            <person name="Hall N."/>
            <person name="Watson M."/>
            <person name="Adriaenssens E.M."/>
            <person name="Foster-Nyarko E."/>
            <person name="Jarju S."/>
            <person name="Secka A."/>
            <person name="Antonio M."/>
            <person name="Oren A."/>
            <person name="Chaudhuri R.R."/>
            <person name="La Ragione R."/>
            <person name="Hildebrand F."/>
            <person name="Pallen M.J."/>
        </authorList>
    </citation>
    <scope>NUCLEOTIDE SEQUENCE</scope>
    <source>
        <strain evidence="2">ChiBcec6-7307</strain>
    </source>
</reference>
<organism evidence="2 3">
    <name type="scientific">Candidatus Merdiplasma excrementigallinarum</name>
    <dbReference type="NCBI Taxonomy" id="2840864"/>
    <lineage>
        <taxon>Bacteria</taxon>
        <taxon>Bacillati</taxon>
        <taxon>Bacillota</taxon>
        <taxon>Clostridia</taxon>
        <taxon>Lachnospirales</taxon>
        <taxon>Lachnospiraceae</taxon>
        <taxon>Lachnospiraceae incertae sedis</taxon>
        <taxon>Candidatus Merdiplasma</taxon>
    </lineage>
</organism>
<evidence type="ECO:0000313" key="3">
    <source>
        <dbReference type="Proteomes" id="UP000886889"/>
    </source>
</evidence>
<evidence type="ECO:0000313" key="2">
    <source>
        <dbReference type="EMBL" id="HIV23867.1"/>
    </source>
</evidence>
<feature type="domain" description="HPt" evidence="1">
    <location>
        <begin position="41"/>
        <end position="110"/>
    </location>
</feature>
<dbReference type="EMBL" id="DVOS01000064">
    <property type="protein sequence ID" value="HIV23867.1"/>
    <property type="molecule type" value="Genomic_DNA"/>
</dbReference>
<gene>
    <name evidence="2" type="ORF">IAC80_07985</name>
</gene>
<comment type="caution">
    <text evidence="2">The sequence shown here is derived from an EMBL/GenBank/DDBJ whole genome shotgun (WGS) entry which is preliminary data.</text>
</comment>
<proteinExistence type="predicted"/>
<dbReference type="Pfam" id="PF01627">
    <property type="entry name" value="Hpt"/>
    <property type="match status" value="1"/>
</dbReference>
<accession>A0A9D1P0M5</accession>
<dbReference type="SUPFAM" id="SSF47226">
    <property type="entry name" value="Histidine-containing phosphotransfer domain, HPT domain"/>
    <property type="match status" value="1"/>
</dbReference>